<gene>
    <name evidence="3" type="ORF">RND81_13G084800</name>
</gene>
<comment type="caution">
    <text evidence="3">The sequence shown here is derived from an EMBL/GenBank/DDBJ whole genome shotgun (WGS) entry which is preliminary data.</text>
</comment>
<dbReference type="InterPro" id="IPR036691">
    <property type="entry name" value="Endo/exonu/phosph_ase_sf"/>
</dbReference>
<sequence length="918" mass="103806">MEEPEILLQFTPDEVKEELNFWKHVVYCFILGANPPWDVIEGFVYRIWAKYKIDSISFLHNGVFLVRFADEESKNGVLQQGHFLFDNKPLIVKPWVEGVELIKSSVKTVPVWGKGIPRIASLLGEYIRCDQPTEEKTRLDFARVMVEVPFGNDLPDSVKFLDEDGKPVSIKSVFEWKPILCSVCGRVGHESAICRRAKSQKKVTQQWRPKTVQPVHPVQSAPITIPVESPVNIVTDSITTSTPEESGQCSQPGSLAKKKHVKWFLHSQQLGLFGLLETKVKPSSLNDVCSNVCDGWRVSTNSQFHKGGRVWVMWRPNVFHVQPVEKLLWNRLSTLGSSIGGPWVLCGDFNAVLHPMERLGGRSSDEEMDDFRTCIEGCGFIDSPASGCYFTWNNKQGAPTRIYSRLDRFMVNQQWLDFLPNVYAHFHNEGIFDHTPCTIQTRGADVSKRSFKYFNMWSGVDDFLPCVAQTWGEYVKGTKMFSVVTRLKNLKKPLKLLNNNLFADVENNAIRAGLYLEYVQNKLRSDPLNPDWIEKETAAGKTYCELKRASDSYLLQKSKAHWVCDGDNNTTYFHSIIKGRQVRNKVLRITDIHAQICTEASQIQSAFINFYKKLLGSSSPCFHVNKTVVQNGSICTQAHWQILLKPVSESEIWNAIFSIPNYKAPGPDGYSSAFFKDAWSVVGKDTTEAVLDFFSSGQLLKQLNHTLITLIPNRLSQILPDIISPNQGSFVKGRKIIENIMICQDLYLTRILNYITEELPFSYHPMCKQLKLTHLMFADDLLLFSKGNPQSIMVLLRGFSTFSQASGLEMNSCKSNAYFNGVNQAVKLDILKVSGFEEGKLPFKYLGVPITAGRISKSDVVVLVEKIVHKIRAFGAKKLSYAGRLTLVNSGVLCKVEAVCRNYLWAGSFEYLKAPYVA</sequence>
<dbReference type="Proteomes" id="UP001443914">
    <property type="component" value="Unassembled WGS sequence"/>
</dbReference>
<dbReference type="Gene3D" id="3.60.10.10">
    <property type="entry name" value="Endonuclease/exonuclease/phosphatase"/>
    <property type="match status" value="1"/>
</dbReference>
<proteinExistence type="predicted"/>
<dbReference type="SUPFAM" id="SSF56219">
    <property type="entry name" value="DNase I-like"/>
    <property type="match status" value="1"/>
</dbReference>
<dbReference type="Pfam" id="PF03372">
    <property type="entry name" value="Exo_endo_phos"/>
    <property type="match status" value="1"/>
</dbReference>
<keyword evidence="4" id="KW-1185">Reference proteome</keyword>
<dbReference type="Pfam" id="PF14111">
    <property type="entry name" value="DUF4283"/>
    <property type="match status" value="1"/>
</dbReference>
<dbReference type="InterPro" id="IPR005135">
    <property type="entry name" value="Endo/exonuclease/phosphatase"/>
</dbReference>
<evidence type="ECO:0000313" key="4">
    <source>
        <dbReference type="Proteomes" id="UP001443914"/>
    </source>
</evidence>
<feature type="domain" description="Endonuclease/exonuclease/phosphatase" evidence="1">
    <location>
        <begin position="272"/>
        <end position="416"/>
    </location>
</feature>
<dbReference type="GO" id="GO:0003824">
    <property type="term" value="F:catalytic activity"/>
    <property type="evidence" value="ECO:0007669"/>
    <property type="project" value="InterPro"/>
</dbReference>
<dbReference type="PANTHER" id="PTHR31286:SF165">
    <property type="entry name" value="DUF4283 DOMAIN-CONTAINING PROTEIN"/>
    <property type="match status" value="1"/>
</dbReference>
<accession>A0AAW1H3U8</accession>
<name>A0AAW1H3U8_SAPOF</name>
<dbReference type="InterPro" id="IPR040256">
    <property type="entry name" value="At4g02000-like"/>
</dbReference>
<reference evidence="3" key="1">
    <citation type="submission" date="2024-03" db="EMBL/GenBank/DDBJ databases">
        <title>WGS assembly of Saponaria officinalis var. Norfolk2.</title>
        <authorList>
            <person name="Jenkins J."/>
            <person name="Shu S."/>
            <person name="Grimwood J."/>
            <person name="Barry K."/>
            <person name="Goodstein D."/>
            <person name="Schmutz J."/>
            <person name="Leebens-Mack J."/>
            <person name="Osbourn A."/>
        </authorList>
    </citation>
    <scope>NUCLEOTIDE SEQUENCE [LARGE SCALE GENOMIC DNA]</scope>
    <source>
        <strain evidence="3">JIC</strain>
    </source>
</reference>
<dbReference type="InterPro" id="IPR025558">
    <property type="entry name" value="DUF4283"/>
</dbReference>
<dbReference type="AlphaFoldDB" id="A0AAW1H3U8"/>
<evidence type="ECO:0000259" key="2">
    <source>
        <dbReference type="Pfam" id="PF14111"/>
    </source>
</evidence>
<dbReference type="EMBL" id="JBDFQZ010000013">
    <property type="protein sequence ID" value="KAK9668763.1"/>
    <property type="molecule type" value="Genomic_DNA"/>
</dbReference>
<evidence type="ECO:0000313" key="3">
    <source>
        <dbReference type="EMBL" id="KAK9668763.1"/>
    </source>
</evidence>
<dbReference type="PANTHER" id="PTHR31286">
    <property type="entry name" value="GLYCINE-RICH CELL WALL STRUCTURAL PROTEIN 1.8-LIKE"/>
    <property type="match status" value="1"/>
</dbReference>
<organism evidence="3 4">
    <name type="scientific">Saponaria officinalis</name>
    <name type="common">Common soapwort</name>
    <name type="synonym">Lychnis saponaria</name>
    <dbReference type="NCBI Taxonomy" id="3572"/>
    <lineage>
        <taxon>Eukaryota</taxon>
        <taxon>Viridiplantae</taxon>
        <taxon>Streptophyta</taxon>
        <taxon>Embryophyta</taxon>
        <taxon>Tracheophyta</taxon>
        <taxon>Spermatophyta</taxon>
        <taxon>Magnoliopsida</taxon>
        <taxon>eudicotyledons</taxon>
        <taxon>Gunneridae</taxon>
        <taxon>Pentapetalae</taxon>
        <taxon>Caryophyllales</taxon>
        <taxon>Caryophyllaceae</taxon>
        <taxon>Caryophylleae</taxon>
        <taxon>Saponaria</taxon>
    </lineage>
</organism>
<evidence type="ECO:0000259" key="1">
    <source>
        <dbReference type="Pfam" id="PF03372"/>
    </source>
</evidence>
<protein>
    <submittedName>
        <fullName evidence="3">Uncharacterized protein</fullName>
    </submittedName>
</protein>
<feature type="domain" description="DUF4283" evidence="2">
    <location>
        <begin position="21"/>
        <end position="99"/>
    </location>
</feature>